<evidence type="ECO:0000256" key="4">
    <source>
        <dbReference type="ARBA" id="ARBA00004906"/>
    </source>
</evidence>
<evidence type="ECO:0000256" key="11">
    <source>
        <dbReference type="SAM" id="Coils"/>
    </source>
</evidence>
<dbReference type="InterPro" id="IPR003613">
    <property type="entry name" value="Ubox_domain"/>
</dbReference>
<protein>
    <recommendedName>
        <fullName evidence="6">RING-type E3 ubiquitin transferase</fullName>
        <ecNumber evidence="6">2.3.2.27</ecNumber>
    </recommendedName>
</protein>
<proteinExistence type="inferred from homology"/>
<name>M5FYM9_DACPD</name>
<comment type="subcellular location">
    <subcellularLocation>
        <location evidence="3">Cytoplasm</location>
    </subcellularLocation>
    <subcellularLocation>
        <location evidence="2">Nucleus</location>
    </subcellularLocation>
</comment>
<dbReference type="AlphaFoldDB" id="M5FYM9"/>
<dbReference type="RefSeq" id="XP_040630040.1">
    <property type="nucleotide sequence ID" value="XM_040772397.1"/>
</dbReference>
<reference evidence="14 15" key="1">
    <citation type="journal article" date="2012" name="Science">
        <title>The Paleozoic origin of enzymatic lignin decomposition reconstructed from 31 fungal genomes.</title>
        <authorList>
            <person name="Floudas D."/>
            <person name="Binder M."/>
            <person name="Riley R."/>
            <person name="Barry K."/>
            <person name="Blanchette R.A."/>
            <person name="Henrissat B."/>
            <person name="Martinez A.T."/>
            <person name="Otillar R."/>
            <person name="Spatafora J.W."/>
            <person name="Yadav J.S."/>
            <person name="Aerts A."/>
            <person name="Benoit I."/>
            <person name="Boyd A."/>
            <person name="Carlson A."/>
            <person name="Copeland A."/>
            <person name="Coutinho P.M."/>
            <person name="de Vries R.P."/>
            <person name="Ferreira P."/>
            <person name="Findley K."/>
            <person name="Foster B."/>
            <person name="Gaskell J."/>
            <person name="Glotzer D."/>
            <person name="Gorecki P."/>
            <person name="Heitman J."/>
            <person name="Hesse C."/>
            <person name="Hori C."/>
            <person name="Igarashi K."/>
            <person name="Jurgens J.A."/>
            <person name="Kallen N."/>
            <person name="Kersten P."/>
            <person name="Kohler A."/>
            <person name="Kuees U."/>
            <person name="Kumar T.K.A."/>
            <person name="Kuo A."/>
            <person name="LaButti K."/>
            <person name="Larrondo L.F."/>
            <person name="Lindquist E."/>
            <person name="Ling A."/>
            <person name="Lombard V."/>
            <person name="Lucas S."/>
            <person name="Lundell T."/>
            <person name="Martin R."/>
            <person name="McLaughlin D.J."/>
            <person name="Morgenstern I."/>
            <person name="Morin E."/>
            <person name="Murat C."/>
            <person name="Nagy L.G."/>
            <person name="Nolan M."/>
            <person name="Ohm R.A."/>
            <person name="Patyshakuliyeva A."/>
            <person name="Rokas A."/>
            <person name="Ruiz-Duenas F.J."/>
            <person name="Sabat G."/>
            <person name="Salamov A."/>
            <person name="Samejima M."/>
            <person name="Schmutz J."/>
            <person name="Slot J.C."/>
            <person name="St John F."/>
            <person name="Stenlid J."/>
            <person name="Sun H."/>
            <person name="Sun S."/>
            <person name="Syed K."/>
            <person name="Tsang A."/>
            <person name="Wiebenga A."/>
            <person name="Young D."/>
            <person name="Pisabarro A."/>
            <person name="Eastwood D.C."/>
            <person name="Martin F."/>
            <person name="Cullen D."/>
            <person name="Grigoriev I.V."/>
            <person name="Hibbett D.S."/>
        </authorList>
    </citation>
    <scope>NUCLEOTIDE SEQUENCE [LARGE SCALE GENOMIC DNA]</scope>
    <source>
        <strain evidence="14 15">DJM-731 SS1</strain>
    </source>
</reference>
<dbReference type="Pfam" id="PF10408">
    <property type="entry name" value="Ufd2P_core"/>
    <property type="match status" value="1"/>
</dbReference>
<dbReference type="OrthoDB" id="20295at2759"/>
<feature type="compositionally biased region" description="Low complexity" evidence="12">
    <location>
        <begin position="28"/>
        <end position="52"/>
    </location>
</feature>
<evidence type="ECO:0000259" key="13">
    <source>
        <dbReference type="PROSITE" id="PS51698"/>
    </source>
</evidence>
<accession>M5FYM9</accession>
<dbReference type="GO" id="GO:0005634">
    <property type="term" value="C:nucleus"/>
    <property type="evidence" value="ECO:0007669"/>
    <property type="project" value="UniProtKB-SubCell"/>
</dbReference>
<dbReference type="InterPro" id="IPR013083">
    <property type="entry name" value="Znf_RING/FYVE/PHD"/>
</dbReference>
<evidence type="ECO:0000256" key="7">
    <source>
        <dbReference type="ARBA" id="ARBA00022490"/>
    </source>
</evidence>
<keyword evidence="11" id="KW-0175">Coiled coil</keyword>
<dbReference type="FunFam" id="3.30.40.10:FF:000055">
    <property type="entry name" value="Ubiquitin conjugation factor e4 a"/>
    <property type="match status" value="1"/>
</dbReference>
<evidence type="ECO:0000256" key="6">
    <source>
        <dbReference type="ARBA" id="ARBA00012483"/>
    </source>
</evidence>
<evidence type="ECO:0000256" key="5">
    <source>
        <dbReference type="ARBA" id="ARBA00007434"/>
    </source>
</evidence>
<sequence length="1117" mass="124914">MSNSLQEPAAPTKEEQDKIRLKRLAKLSSAPTSSSPSPAPGPSGSSGNATPSIQSTIPIVKPTPVATPNPIPAVRPKAPPPAATTPSPAPRPIKPKVKGPDKLDLVSWEHETTGTVLNVTFNVEETRRSNWSVVWLKDLMNEIQESDPSGPRPPRLTVASGDQLLIARLSLDPSAMSDDTDAITILQNLPKDETVFEYLIGAWKRANSARSALLRRNYEPSVVAAALELLEELKRLIVSYAGFNLQDPTGMFPEPEGKHVGAIELVHPLLQLNALPLNAPPTALSPADLEGFVIDLAKRFEGDGLEEIMGPVIGGVMNVLKDYQVEMPNIMGDQWRQVTAALEALVAVKPVASMIPRLVDWDPSQAPPNLWELVSLLGPLLRLSVFPREWAKIYKEFFPDPMKMSRTAAETANSSLRNTLHALHSSLFNIFNVLVRASPQSRDATLSMFSHVLNTNWRRAGLRVRPETVASDSLFVNIQAVLHKFAEPFIDANYTKIDRIDPLYFAKSKLVDVSGQTKLLASSEEEKEIVTKALSRNDAAPNFISDIFFILSAYNHLGYIRCLGWHEELNRAAGEVERELDRFKSDTRWQGSPMQGQVQQMVDKLTKDLNEYQSQILAYQVQLFDPEMVNALISYSSLVTQWIIRLVDPAKQHPAVPVKLPLPETVPDIFKILPEYLIEDVADFFAAILRIVPHLLEFAGRREILVLALTFLSSPWYIRNPYLKSKLVAVLAYGSMNLGGGRRGPLADLLNTHPMALEHLMPALMAYYVDCESTGTHTQFYDKFEIRRNITIVFNAVWENPAHRAALKRESQHEETFTRFINLLRNDVTFLLDESLGKLHSIQELQAEMEDQAAWAAQPAETRRDRESQLRQLEGSATSYFSLGRSTVDLLKKFTAEAPQAFMIPEIVDRLALMLDDNLGKMVGPRMSELRVKDPDRYRFKPRELLSDLLTVYMNLSMGPEFIQAVAKDLGYYRKESFEHALAICRGRALKPESEIEKLRLFVIKVEETKALLEGDEEELGDIPDEFTDPLLYTLMRDPVILPSSRAVVDLTTIKAHLLSDPSDPFNRVKLSIEEVVPDTELKARIDAWLASRKKGDALTKPQDDIVDLSNTGGVDM</sequence>
<evidence type="ECO:0000256" key="2">
    <source>
        <dbReference type="ARBA" id="ARBA00004123"/>
    </source>
</evidence>
<dbReference type="GO" id="GO:0000151">
    <property type="term" value="C:ubiquitin ligase complex"/>
    <property type="evidence" value="ECO:0007669"/>
    <property type="project" value="InterPro"/>
</dbReference>
<keyword evidence="8" id="KW-0808">Transferase</keyword>
<dbReference type="OMA" id="WLTEIAM"/>
<evidence type="ECO:0000256" key="3">
    <source>
        <dbReference type="ARBA" id="ARBA00004496"/>
    </source>
</evidence>
<dbReference type="GO" id="GO:0000209">
    <property type="term" value="P:protein polyubiquitination"/>
    <property type="evidence" value="ECO:0007669"/>
    <property type="project" value="TreeGrafter"/>
</dbReference>
<dbReference type="SMART" id="SM00504">
    <property type="entry name" value="Ubox"/>
    <property type="match status" value="1"/>
</dbReference>
<dbReference type="PANTHER" id="PTHR13931:SF2">
    <property type="entry name" value="UBIQUITIN CONJUGATION FACTOR E4 B"/>
    <property type="match status" value="1"/>
</dbReference>
<keyword evidence="15" id="KW-1185">Reference proteome</keyword>
<dbReference type="Gene3D" id="3.30.40.10">
    <property type="entry name" value="Zinc/RING finger domain, C3HC4 (zinc finger)"/>
    <property type="match status" value="1"/>
</dbReference>
<dbReference type="GeneID" id="63687459"/>
<dbReference type="GO" id="GO:0006511">
    <property type="term" value="P:ubiquitin-dependent protein catabolic process"/>
    <property type="evidence" value="ECO:0007669"/>
    <property type="project" value="InterPro"/>
</dbReference>
<evidence type="ECO:0000313" key="15">
    <source>
        <dbReference type="Proteomes" id="UP000030653"/>
    </source>
</evidence>
<dbReference type="GO" id="GO:0036503">
    <property type="term" value="P:ERAD pathway"/>
    <property type="evidence" value="ECO:0007669"/>
    <property type="project" value="InterPro"/>
</dbReference>
<dbReference type="EC" id="2.3.2.27" evidence="6"/>
<dbReference type="UniPathway" id="UPA00143"/>
<evidence type="ECO:0000256" key="9">
    <source>
        <dbReference type="ARBA" id="ARBA00022786"/>
    </source>
</evidence>
<comment type="catalytic activity">
    <reaction evidence="1">
        <text>S-ubiquitinyl-[E2 ubiquitin-conjugating enzyme]-L-cysteine + [acceptor protein]-L-lysine = [E2 ubiquitin-conjugating enzyme]-L-cysteine + N(6)-ubiquitinyl-[acceptor protein]-L-lysine.</text>
        <dbReference type="EC" id="2.3.2.27"/>
    </reaction>
</comment>
<keyword evidence="7" id="KW-0963">Cytoplasm</keyword>
<keyword evidence="10" id="KW-0539">Nucleus</keyword>
<organism evidence="14 15">
    <name type="scientific">Dacryopinax primogenitus (strain DJM 731)</name>
    <name type="common">Brown rot fungus</name>
    <dbReference type="NCBI Taxonomy" id="1858805"/>
    <lineage>
        <taxon>Eukaryota</taxon>
        <taxon>Fungi</taxon>
        <taxon>Dikarya</taxon>
        <taxon>Basidiomycota</taxon>
        <taxon>Agaricomycotina</taxon>
        <taxon>Dacrymycetes</taxon>
        <taxon>Dacrymycetales</taxon>
        <taxon>Dacrymycetaceae</taxon>
        <taxon>Dacryopinax</taxon>
    </lineage>
</organism>
<dbReference type="HOGENOM" id="CLU_003224_2_1_1"/>
<dbReference type="STRING" id="1858805.M5FYM9"/>
<dbReference type="GO" id="GO:0005737">
    <property type="term" value="C:cytoplasm"/>
    <property type="evidence" value="ECO:0007669"/>
    <property type="project" value="UniProtKB-SubCell"/>
</dbReference>
<evidence type="ECO:0000256" key="10">
    <source>
        <dbReference type="ARBA" id="ARBA00023242"/>
    </source>
</evidence>
<feature type="coiled-coil region" evidence="11">
    <location>
        <begin position="566"/>
        <end position="622"/>
    </location>
</feature>
<evidence type="ECO:0000313" key="14">
    <source>
        <dbReference type="EMBL" id="EJU03146.1"/>
    </source>
</evidence>
<evidence type="ECO:0000256" key="1">
    <source>
        <dbReference type="ARBA" id="ARBA00000900"/>
    </source>
</evidence>
<dbReference type="GO" id="GO:0034450">
    <property type="term" value="F:ubiquitin-ubiquitin ligase activity"/>
    <property type="evidence" value="ECO:0007669"/>
    <property type="project" value="InterPro"/>
</dbReference>
<keyword evidence="9" id="KW-0833">Ubl conjugation pathway</keyword>
<dbReference type="CDD" id="cd16657">
    <property type="entry name" value="RING-Ubox_UBE4A"/>
    <property type="match status" value="1"/>
</dbReference>
<dbReference type="PROSITE" id="PS51698">
    <property type="entry name" value="U_BOX"/>
    <property type="match status" value="1"/>
</dbReference>
<comment type="similarity">
    <text evidence="5">Belongs to the ubiquitin conjugation factor E4 family.</text>
</comment>
<dbReference type="PANTHER" id="PTHR13931">
    <property type="entry name" value="UBIQUITINATION FACTOR E4"/>
    <property type="match status" value="1"/>
</dbReference>
<dbReference type="SUPFAM" id="SSF57850">
    <property type="entry name" value="RING/U-box"/>
    <property type="match status" value="1"/>
</dbReference>
<feature type="domain" description="U-box" evidence="13">
    <location>
        <begin position="1022"/>
        <end position="1096"/>
    </location>
</feature>
<comment type="pathway">
    <text evidence="4">Protein modification; protein ubiquitination.</text>
</comment>
<dbReference type="InterPro" id="IPR019474">
    <property type="entry name" value="Ub_conjug_fac_E4_core"/>
</dbReference>
<gene>
    <name evidence="14" type="ORF">DACRYDRAFT_21436</name>
</gene>
<evidence type="ECO:0000256" key="8">
    <source>
        <dbReference type="ARBA" id="ARBA00022679"/>
    </source>
</evidence>
<feature type="region of interest" description="Disordered" evidence="12">
    <location>
        <begin position="1"/>
        <end position="100"/>
    </location>
</feature>
<feature type="compositionally biased region" description="Pro residues" evidence="12">
    <location>
        <begin position="65"/>
        <end position="92"/>
    </location>
</feature>
<dbReference type="EMBL" id="JH795860">
    <property type="protein sequence ID" value="EJU03146.1"/>
    <property type="molecule type" value="Genomic_DNA"/>
</dbReference>
<evidence type="ECO:0000256" key="12">
    <source>
        <dbReference type="SAM" id="MobiDB-lite"/>
    </source>
</evidence>
<dbReference type="InterPro" id="IPR045132">
    <property type="entry name" value="UBE4"/>
</dbReference>
<dbReference type="Proteomes" id="UP000030653">
    <property type="component" value="Unassembled WGS sequence"/>
</dbReference>
<dbReference type="Pfam" id="PF04564">
    <property type="entry name" value="U-box"/>
    <property type="match status" value="1"/>
</dbReference>